<gene>
    <name evidence="5" type="ORF">Bathy08g00990</name>
</gene>
<dbReference type="Gene3D" id="3.30.70.870">
    <property type="entry name" value="Elongation Factor G (Translational Gtpase), domain 3"/>
    <property type="match status" value="1"/>
</dbReference>
<evidence type="ECO:0000256" key="2">
    <source>
        <dbReference type="ARBA" id="ARBA00023134"/>
    </source>
</evidence>
<dbReference type="GO" id="GO:0042256">
    <property type="term" value="P:cytosolic ribosome assembly"/>
    <property type="evidence" value="ECO:0007669"/>
    <property type="project" value="TreeGrafter"/>
</dbReference>
<accession>K8F862</accession>
<feature type="region of interest" description="Disordered" evidence="3">
    <location>
        <begin position="647"/>
        <end position="666"/>
    </location>
</feature>
<dbReference type="InterPro" id="IPR000795">
    <property type="entry name" value="T_Tr_GTP-bd_dom"/>
</dbReference>
<dbReference type="SUPFAM" id="SSF54980">
    <property type="entry name" value="EF-G C-terminal domain-like"/>
    <property type="match status" value="2"/>
</dbReference>
<name>K8F862_9CHLO</name>
<dbReference type="EMBL" id="FO082271">
    <property type="protein sequence ID" value="CCO17793.1"/>
    <property type="molecule type" value="Genomic_DNA"/>
</dbReference>
<dbReference type="InterPro" id="IPR005225">
    <property type="entry name" value="Small_GTP-bd"/>
</dbReference>
<evidence type="ECO:0000259" key="4">
    <source>
        <dbReference type="PROSITE" id="PS51722"/>
    </source>
</evidence>
<dbReference type="PANTHER" id="PTHR42908">
    <property type="entry name" value="TRANSLATION ELONGATION FACTOR-RELATED"/>
    <property type="match status" value="1"/>
</dbReference>
<reference evidence="5 6" key="1">
    <citation type="submission" date="2011-10" db="EMBL/GenBank/DDBJ databases">
        <authorList>
            <person name="Genoscope - CEA"/>
        </authorList>
    </citation>
    <scope>NUCLEOTIDE SEQUENCE [LARGE SCALE GENOMIC DNA]</scope>
    <source>
        <strain evidence="5 6">RCC 1105</strain>
    </source>
</reference>
<dbReference type="Pfam" id="PF00009">
    <property type="entry name" value="GTP_EFTU"/>
    <property type="match status" value="1"/>
</dbReference>
<dbReference type="NCBIfam" id="TIGR00231">
    <property type="entry name" value="small_GTP"/>
    <property type="match status" value="1"/>
</dbReference>
<evidence type="ECO:0000313" key="6">
    <source>
        <dbReference type="Proteomes" id="UP000198341"/>
    </source>
</evidence>
<dbReference type="InterPro" id="IPR020568">
    <property type="entry name" value="Ribosomal_Su5_D2-typ_SF"/>
</dbReference>
<evidence type="ECO:0000256" key="1">
    <source>
        <dbReference type="ARBA" id="ARBA00022741"/>
    </source>
</evidence>
<dbReference type="OrthoDB" id="364892at2759"/>
<dbReference type="Gene3D" id="2.40.30.10">
    <property type="entry name" value="Translation factors"/>
    <property type="match status" value="1"/>
</dbReference>
<dbReference type="InterPro" id="IPR035647">
    <property type="entry name" value="EFG_III/V"/>
</dbReference>
<protein>
    <recommendedName>
        <fullName evidence="4">Tr-type G domain-containing protein</fullName>
    </recommendedName>
</protein>
<dbReference type="CDD" id="cd04096">
    <property type="entry name" value="eEF2_snRNP_like_C"/>
    <property type="match status" value="1"/>
</dbReference>
<dbReference type="PROSITE" id="PS51722">
    <property type="entry name" value="G_TR_2"/>
    <property type="match status" value="1"/>
</dbReference>
<dbReference type="eggNOG" id="KOG0467">
    <property type="taxonomic scope" value="Eukaryota"/>
</dbReference>
<dbReference type="KEGG" id="bpg:Bathy08g00990"/>
<dbReference type="InterPro" id="IPR027417">
    <property type="entry name" value="P-loop_NTPase"/>
</dbReference>
<dbReference type="SUPFAM" id="SSF50447">
    <property type="entry name" value="Translation proteins"/>
    <property type="match status" value="1"/>
</dbReference>
<proteinExistence type="predicted"/>
<dbReference type="GO" id="GO:0005525">
    <property type="term" value="F:GTP binding"/>
    <property type="evidence" value="ECO:0007669"/>
    <property type="project" value="UniProtKB-KW"/>
</dbReference>
<evidence type="ECO:0000313" key="5">
    <source>
        <dbReference type="EMBL" id="CCO17793.1"/>
    </source>
</evidence>
<dbReference type="InterPro" id="IPR014721">
    <property type="entry name" value="Ribsml_uS5_D2-typ_fold_subgr"/>
</dbReference>
<dbReference type="GO" id="GO:1990904">
    <property type="term" value="C:ribonucleoprotein complex"/>
    <property type="evidence" value="ECO:0007669"/>
    <property type="project" value="TreeGrafter"/>
</dbReference>
<feature type="domain" description="Tr-type G" evidence="4">
    <location>
        <begin position="16"/>
        <end position="234"/>
    </location>
</feature>
<keyword evidence="6" id="KW-1185">Reference proteome</keyword>
<dbReference type="STRING" id="41875.K8F862"/>
<feature type="compositionally biased region" description="Basic and acidic residues" evidence="3">
    <location>
        <begin position="647"/>
        <end position="664"/>
    </location>
</feature>
<dbReference type="GO" id="GO:0005829">
    <property type="term" value="C:cytosol"/>
    <property type="evidence" value="ECO:0007669"/>
    <property type="project" value="TreeGrafter"/>
</dbReference>
<keyword evidence="1" id="KW-0547">Nucleotide-binding</keyword>
<dbReference type="Pfam" id="PF00679">
    <property type="entry name" value="EFG_C"/>
    <property type="match status" value="1"/>
</dbReference>
<dbReference type="Pfam" id="PF03144">
    <property type="entry name" value="GTP_EFTU_D2"/>
    <property type="match status" value="1"/>
</dbReference>
<keyword evidence="2" id="KW-0342">GTP-binding</keyword>
<dbReference type="Gene3D" id="3.40.50.300">
    <property type="entry name" value="P-loop containing nucleotide triphosphate hydrolases"/>
    <property type="match status" value="1"/>
</dbReference>
<dbReference type="Gene3D" id="3.30.70.240">
    <property type="match status" value="1"/>
</dbReference>
<dbReference type="GO" id="GO:0003924">
    <property type="term" value="F:GTPase activity"/>
    <property type="evidence" value="ECO:0007669"/>
    <property type="project" value="InterPro"/>
</dbReference>
<dbReference type="SMART" id="SM00838">
    <property type="entry name" value="EFG_C"/>
    <property type="match status" value="1"/>
</dbReference>
<dbReference type="PANTHER" id="PTHR42908:SF3">
    <property type="entry name" value="ELONGATION FACTOR-LIKE GTPASE 1"/>
    <property type="match status" value="1"/>
</dbReference>
<dbReference type="FunFam" id="3.40.50.300:FF:000746">
    <property type="entry name" value="Ribosome assembly protein 1"/>
    <property type="match status" value="1"/>
</dbReference>
<dbReference type="AlphaFoldDB" id="K8F862"/>
<dbReference type="Proteomes" id="UP000198341">
    <property type="component" value="Chromosome 8"/>
</dbReference>
<dbReference type="InterPro" id="IPR009000">
    <property type="entry name" value="Transl_B-barrel_sf"/>
</dbReference>
<evidence type="ECO:0000256" key="3">
    <source>
        <dbReference type="SAM" id="MobiDB-lite"/>
    </source>
</evidence>
<dbReference type="GeneID" id="19014078"/>
<dbReference type="InterPro" id="IPR000640">
    <property type="entry name" value="EFG_V-like"/>
</dbReference>
<dbReference type="PRINTS" id="PR00315">
    <property type="entry name" value="ELONGATNFCT"/>
</dbReference>
<sequence>MQRAVDILADKQKSTEHVRNICVLAHVDHGKTTLTDCLISHNGFINQKQAGSLRMMDFLEEEQRRGITMKSASIALQYTSQSTSSSSPSQSTLINVIDSPGHVDFCSEVSTAARLSDGALVLVDVCEGVCVQTHAVLRQAWEEKLKPCLIFNKMDRLIEELKYSPFETYERLRMLLHEVNSLMSAFESEKFINQADTFLSAEDKRNNNINSDNNEDVEDLAEYLDDHLDMTDAEDVFSVERGNVAFASAMDGWAFRPEQFARLYAEKLGCSEKALKKGLWGDWFYHPKSKRIVGKKLNPNGKLKPLFVQCILDPIWKLYDAADEYYSGDKDLPTLAKSLKLTSISEKELTQSNKRMTLLAIMRSWLPLSSAILEMVVHSLPNPVEAMPFRIERLLYPSDSKIAAYDDILKCNKSSDATTVVFISKMVAVPLSSIHGGVREGSETHGDSKFVGFGRVFAGIMKKGDKIFVLGGDEPTEIIISELYLMMGQGMFPVDEVPSGNLLAIGGLDKVVLKSSTLSSSLECPLFGSMMFQASAIVKVAVEPENVQDMPLLLEGLRLLNRADAFVEMEVMDSGEHVLSAAGEVHLERCINDLRERFARVPIRVSKPLVNFKEGITTAGFADYKIGSKKVLRASVERLLVVGDKEKEEEKVDEKEATTAEDEKKKKKNNNALNIELSSISSSISGNSGDTFLDDFEESIRLGFQLACERGPICDEPLDNLKVTVEFLDAPIEDNDEVNNNDDDEQLNSGQVITFTRDVIRQAVMKSNPRLIEAMYLAVITTTSEALNGTYAVLGRRRSDILSESIREGTGVFIIHAYLPVATSFGFADELRKLTSGASSAQLVFSHWKELDIDPYQKLGEDGEELTDNVARDLMDMVRKRKGLKVDEKVVKVATKQRTLSRKT</sequence>
<dbReference type="RefSeq" id="XP_007511672.1">
    <property type="nucleotide sequence ID" value="XM_007511610.1"/>
</dbReference>
<dbReference type="SUPFAM" id="SSF52540">
    <property type="entry name" value="P-loop containing nucleoside triphosphate hydrolases"/>
    <property type="match status" value="1"/>
</dbReference>
<dbReference type="Gene3D" id="3.90.1430.10">
    <property type="entry name" value="Yeast translation eEF2 (G' domain)"/>
    <property type="match status" value="1"/>
</dbReference>
<dbReference type="GO" id="GO:0043022">
    <property type="term" value="F:ribosome binding"/>
    <property type="evidence" value="ECO:0007669"/>
    <property type="project" value="TreeGrafter"/>
</dbReference>
<dbReference type="InterPro" id="IPR004161">
    <property type="entry name" value="EFTu-like_2"/>
</dbReference>
<dbReference type="FunFam" id="3.30.70.870:FF:000002">
    <property type="entry name" value="Translation elongation factor 2"/>
    <property type="match status" value="1"/>
</dbReference>
<organism evidence="5 6">
    <name type="scientific">Bathycoccus prasinos</name>
    <dbReference type="NCBI Taxonomy" id="41875"/>
    <lineage>
        <taxon>Eukaryota</taxon>
        <taxon>Viridiplantae</taxon>
        <taxon>Chlorophyta</taxon>
        <taxon>Mamiellophyceae</taxon>
        <taxon>Mamiellales</taxon>
        <taxon>Bathycoccaceae</taxon>
        <taxon>Bathycoccus</taxon>
    </lineage>
</organism>
<dbReference type="SUPFAM" id="SSF54211">
    <property type="entry name" value="Ribosomal protein S5 domain 2-like"/>
    <property type="match status" value="1"/>
</dbReference>
<dbReference type="Gene3D" id="3.30.230.10">
    <property type="match status" value="1"/>
</dbReference>